<evidence type="ECO:0000256" key="3">
    <source>
        <dbReference type="ARBA" id="ARBA00012552"/>
    </source>
</evidence>
<evidence type="ECO:0000256" key="16">
    <source>
        <dbReference type="ARBA" id="ARBA00047984"/>
    </source>
</evidence>
<keyword evidence="11" id="KW-0472">Membrane</keyword>
<feature type="domain" description="Helicase C-terminal" evidence="21">
    <location>
        <begin position="1238"/>
        <end position="1418"/>
    </location>
</feature>
<reference evidence="23" key="1">
    <citation type="submission" date="2014-09" db="EMBL/GenBank/DDBJ databases">
        <title>Genome sequence of the luminous mushroom Mycena chlorophos for searching fungal bioluminescence genes.</title>
        <authorList>
            <person name="Tanaka Y."/>
            <person name="Kasuga D."/>
            <person name="Oba Y."/>
            <person name="Hase S."/>
            <person name="Sato K."/>
            <person name="Oba Y."/>
            <person name="Sakakibara Y."/>
        </authorList>
    </citation>
    <scope>NUCLEOTIDE SEQUENCE</scope>
</reference>
<evidence type="ECO:0000256" key="8">
    <source>
        <dbReference type="ARBA" id="ARBA00022801"/>
    </source>
</evidence>
<evidence type="ECO:0000259" key="20">
    <source>
        <dbReference type="PROSITE" id="PS51192"/>
    </source>
</evidence>
<dbReference type="PROSITE" id="PS51194">
    <property type="entry name" value="HELICASE_CTER"/>
    <property type="match status" value="1"/>
</dbReference>
<dbReference type="InterPro" id="IPR001650">
    <property type="entry name" value="Helicase_C-like"/>
</dbReference>
<evidence type="ECO:0000256" key="4">
    <source>
        <dbReference type="ARBA" id="ARBA00022475"/>
    </source>
</evidence>
<evidence type="ECO:0000256" key="12">
    <source>
        <dbReference type="ARBA" id="ARBA00023187"/>
    </source>
</evidence>
<evidence type="ECO:0000256" key="6">
    <source>
        <dbReference type="ARBA" id="ARBA00022664"/>
    </source>
</evidence>
<dbReference type="InterPro" id="IPR002464">
    <property type="entry name" value="DNA/RNA_helicase_DEAH_CS"/>
</dbReference>
<evidence type="ECO:0000313" key="23">
    <source>
        <dbReference type="EMBL" id="GAT57273.1"/>
    </source>
</evidence>
<evidence type="ECO:0000259" key="19">
    <source>
        <dbReference type="PROSITE" id="PS50126"/>
    </source>
</evidence>
<dbReference type="Pfam" id="PF00270">
    <property type="entry name" value="DEAD"/>
    <property type="match status" value="1"/>
</dbReference>
<dbReference type="CDD" id="cd05684">
    <property type="entry name" value="S1_DHX8_helicase"/>
    <property type="match status" value="1"/>
</dbReference>
<proteinExistence type="predicted"/>
<keyword evidence="9" id="KW-0347">Helicase</keyword>
<dbReference type="InterPro" id="IPR011545">
    <property type="entry name" value="DEAD/DEAH_box_helicase_dom"/>
</dbReference>
<keyword evidence="10" id="KW-0067">ATP-binding</keyword>
<keyword evidence="6" id="KW-0507">mRNA processing</keyword>
<dbReference type="Gene3D" id="2.80.10.50">
    <property type="match status" value="3"/>
</dbReference>
<evidence type="ECO:0000256" key="9">
    <source>
        <dbReference type="ARBA" id="ARBA00022806"/>
    </source>
</evidence>
<feature type="region of interest" description="Disordered" evidence="17">
    <location>
        <begin position="639"/>
        <end position="665"/>
    </location>
</feature>
<feature type="domain" description="Helicase ATP-binding" evidence="20">
    <location>
        <begin position="1057"/>
        <end position="1220"/>
    </location>
</feature>
<feature type="domain" description="S1 motif" evidence="19">
    <location>
        <begin position="748"/>
        <end position="818"/>
    </location>
</feature>
<dbReference type="Proteomes" id="UP000815677">
    <property type="component" value="Unassembled WGS sequence"/>
</dbReference>
<dbReference type="Pfam" id="PF21010">
    <property type="entry name" value="HA2_C"/>
    <property type="match status" value="1"/>
</dbReference>
<dbReference type="PANTHER" id="PTHR18934">
    <property type="entry name" value="ATP-DEPENDENT RNA HELICASE"/>
    <property type="match status" value="1"/>
</dbReference>
<gene>
    <name evidence="23" type="ORF">MCHLO_13827</name>
</gene>
<evidence type="ECO:0000259" key="22">
    <source>
        <dbReference type="PROSITE" id="PS51677"/>
    </source>
</evidence>
<keyword evidence="7" id="KW-0547">Nucleotide-binding</keyword>
<dbReference type="InterPro" id="IPR048333">
    <property type="entry name" value="HA2_WH"/>
</dbReference>
<keyword evidence="8" id="KW-0378">Hydrolase</keyword>
<dbReference type="SUPFAM" id="SSF88713">
    <property type="entry name" value="Glycoside hydrolase/deacetylase"/>
    <property type="match status" value="1"/>
</dbReference>
<dbReference type="InterPro" id="IPR003029">
    <property type="entry name" value="S1_domain"/>
</dbReference>
<feature type="compositionally biased region" description="Polar residues" evidence="17">
    <location>
        <begin position="978"/>
        <end position="988"/>
    </location>
</feature>
<dbReference type="PROSITE" id="PS51192">
    <property type="entry name" value="HELICASE_ATP_BIND_1"/>
    <property type="match status" value="1"/>
</dbReference>
<dbReference type="Gene3D" id="2.40.50.140">
    <property type="entry name" value="Nucleic acid-binding proteins"/>
    <property type="match status" value="1"/>
</dbReference>
<dbReference type="InterPro" id="IPR049588">
    <property type="entry name" value="DHX8_GH2-like"/>
</dbReference>
<feature type="compositionally biased region" description="Basic residues" evidence="17">
    <location>
        <begin position="639"/>
        <end position="651"/>
    </location>
</feature>
<feature type="region of interest" description="Disordered" evidence="17">
    <location>
        <begin position="695"/>
        <end position="740"/>
    </location>
</feature>
<dbReference type="CDD" id="cd21691">
    <property type="entry name" value="GH2-like_DHX8"/>
    <property type="match status" value="1"/>
</dbReference>
<dbReference type="InterPro" id="IPR011709">
    <property type="entry name" value="DEAD-box_helicase_OB_fold"/>
</dbReference>
<keyword evidence="5" id="KW-0325">Glycoprotein</keyword>
<dbReference type="InterPro" id="IPR049621">
    <property type="entry name" value="S1_DHX8_helicase"/>
</dbReference>
<dbReference type="InterPro" id="IPR007502">
    <property type="entry name" value="Helicase-assoc_dom"/>
</dbReference>
<dbReference type="InterPro" id="IPR012340">
    <property type="entry name" value="NA-bd_OB-fold"/>
</dbReference>
<evidence type="ECO:0000256" key="7">
    <source>
        <dbReference type="ARBA" id="ARBA00022741"/>
    </source>
</evidence>
<dbReference type="Gene3D" id="3.20.20.370">
    <property type="entry name" value="Glycoside hydrolase/deacetylase"/>
    <property type="match status" value="1"/>
</dbReference>
<dbReference type="SMART" id="SM00490">
    <property type="entry name" value="HELICc"/>
    <property type="match status" value="1"/>
</dbReference>
<dbReference type="Gene3D" id="1.20.120.1080">
    <property type="match status" value="1"/>
</dbReference>
<dbReference type="EMBL" id="DF849427">
    <property type="protein sequence ID" value="GAT57273.1"/>
    <property type="molecule type" value="Genomic_DNA"/>
</dbReference>
<comment type="subcellular location">
    <subcellularLocation>
        <location evidence="2">Cell membrane</location>
        <topology evidence="2">Lipid-anchor</topology>
        <topology evidence="2">GPI-anchor</topology>
    </subcellularLocation>
    <subcellularLocation>
        <location evidence="1">Nucleus</location>
    </subcellularLocation>
</comment>
<dbReference type="Pfam" id="PF04408">
    <property type="entry name" value="WHD_HA2"/>
    <property type="match status" value="1"/>
</dbReference>
<dbReference type="Pfam" id="PF00575">
    <property type="entry name" value="S1"/>
    <property type="match status" value="1"/>
</dbReference>
<organism evidence="23 24">
    <name type="scientific">Mycena chlorophos</name>
    <name type="common">Agaric fungus</name>
    <name type="synonym">Agaricus chlorophos</name>
    <dbReference type="NCBI Taxonomy" id="658473"/>
    <lineage>
        <taxon>Eukaryota</taxon>
        <taxon>Fungi</taxon>
        <taxon>Dikarya</taxon>
        <taxon>Basidiomycota</taxon>
        <taxon>Agaricomycotina</taxon>
        <taxon>Agaricomycetes</taxon>
        <taxon>Agaricomycetidae</taxon>
        <taxon>Agaricales</taxon>
        <taxon>Marasmiineae</taxon>
        <taxon>Mycenaceae</taxon>
        <taxon>Mycena</taxon>
    </lineage>
</organism>
<keyword evidence="18" id="KW-0732">Signal</keyword>
<dbReference type="SMART" id="SM00847">
    <property type="entry name" value="HA2"/>
    <property type="match status" value="1"/>
</dbReference>
<dbReference type="SUPFAM" id="SSF50370">
    <property type="entry name" value="Ricin B-like lectins"/>
    <property type="match status" value="2"/>
</dbReference>
<keyword evidence="13" id="KW-0539">Nucleus</keyword>
<evidence type="ECO:0000313" key="24">
    <source>
        <dbReference type="Proteomes" id="UP000815677"/>
    </source>
</evidence>
<keyword evidence="15" id="KW-0961">Cell wall biogenesis/degradation</keyword>
<evidence type="ECO:0000256" key="14">
    <source>
        <dbReference type="ARBA" id="ARBA00023288"/>
    </source>
</evidence>
<keyword evidence="14" id="KW-0449">Lipoprotein</keyword>
<feature type="domain" description="NodB homology" evidence="22">
    <location>
        <begin position="39"/>
        <end position="225"/>
    </location>
</feature>
<evidence type="ECO:0000256" key="18">
    <source>
        <dbReference type="SAM" id="SignalP"/>
    </source>
</evidence>
<keyword evidence="5" id="KW-0336">GPI-anchor</keyword>
<dbReference type="CDD" id="cd18791">
    <property type="entry name" value="SF2_C_RHA"/>
    <property type="match status" value="1"/>
</dbReference>
<dbReference type="PROSITE" id="PS51677">
    <property type="entry name" value="NODB"/>
    <property type="match status" value="1"/>
</dbReference>
<dbReference type="SUPFAM" id="SSF52540">
    <property type="entry name" value="P-loop containing nucleoside triphosphate hydrolases"/>
    <property type="match status" value="1"/>
</dbReference>
<dbReference type="InterPro" id="IPR000772">
    <property type="entry name" value="Ricin_B_lectin"/>
</dbReference>
<dbReference type="InterPro" id="IPR014001">
    <property type="entry name" value="Helicase_ATP-bd"/>
</dbReference>
<evidence type="ECO:0000256" key="13">
    <source>
        <dbReference type="ARBA" id="ARBA00023242"/>
    </source>
</evidence>
<dbReference type="PROSITE" id="PS50126">
    <property type="entry name" value="S1"/>
    <property type="match status" value="1"/>
</dbReference>
<keyword evidence="4" id="KW-1003">Cell membrane</keyword>
<dbReference type="InterPro" id="IPR027417">
    <property type="entry name" value="P-loop_NTPase"/>
</dbReference>
<dbReference type="PANTHER" id="PTHR18934:SF85">
    <property type="entry name" value="ATP-DEPENDENT RNA HELICASE DHX8"/>
    <property type="match status" value="1"/>
</dbReference>
<dbReference type="InterPro" id="IPR044762">
    <property type="entry name" value="DHX8/Prp22_DEXHc"/>
</dbReference>
<dbReference type="Pfam" id="PF00271">
    <property type="entry name" value="Helicase_C"/>
    <property type="match status" value="1"/>
</dbReference>
<evidence type="ECO:0000256" key="17">
    <source>
        <dbReference type="SAM" id="MobiDB-lite"/>
    </source>
</evidence>
<sequence length="1709" mass="187273">MSPSSTLMFALLGASLAQGQALLKSRSTPMVYDSCKNSNDIALTFDDGPYIYLRSISDQFTAAGAKATFFMNGNNWDCIYNSDRISDVKYAYAAGHQISSHTWSHADLTSGLTNAQIEDAMYRMEEAFSRILGVLPAFVRPPYGDYNTNIENIAGGRGQSLAMWDWDTGDADGNTTAQSEALYNDVISAKVKNALILEHETEETTATTLVPYAINLFQSHGYNLVTMAQCLGVEPYQAIGIPQTQTSSWTCDGTPDPGDVCGGSSGITCETGTPTFLSTTTGTPTPTPSQYFHPSADSTKCLTAASDTSGAAVELEDCVAAGSTGQSWTVSGNALQVYGTSQCLTVPGGNTADGTQLQISTCTSNNANQEWTIGSSTIQWTVEDSCVDNTGGVTTDGNPAQIWGCTGGPNQAWTRTTGPGVSSGSGETITPGASSSTCLSAPTAANGAAVVVEPCASGSASQLWTHDKNTLVIYGAYCLDLTNGDAASGTLLQIWSCTPGEGGNANQQWTVGSDTIEWTGGDFCVDLTNGVLTAGNQVQIWSCSGTSTPALRSFTTTVSPSFTMDDLVNLEYLSLVNRIVQEIDNYTGINDKTLAEFIISLHDQSNKSLPAFKAKLKENGAEFPDSFVENVDRLILNMHPRHKKKASKKGKAREVAESELSEQEKKKRILPGLAMKDTEPVSDDVFLKELGDLVSGKKTLRPPPTNDERSPKRQRRWSPSPPRRRDPSPPRYGRNGGRSAMDDRPVLFKIYNGRVSGLKDFGAFVTLEGVAGRAEGMVHVSNIQIGRVNSASEVLSRNQPVKVKVMSVAGSRIGLSMKDVDQVNGRDLSPHLRIQSEAEMLEQERTRASFASSGANAVPLRGRDTSMANNAPVRSAKRLTSPERWEIKQLISSGALDASEYPDLDEDFNNPVARAEVEEDMDIEIREDEPPFLAGQTKRTLELSPVKIVKAPDGSLNRAALSGASLAKERRELRQQEANDQADSQTRDFAQPWLDPMSSDADRVFAQDMRGNFKGQRAGETPQWKDNKAVSFGQVTTLSIQDQRKSLPIYKLRDPLLAAIAEHQVLIVIGDTGSGKTTQMVQYLAESGYAEKGRIGCTQPRRVAAMSVAKRVAEEVGCRLGQEVGYLIRFEDCTSPETRIKYMTDGMLQRELLIDPMCSSYSVIMLDEAHERTIATDVLFGLLKKTIKRRPDLKLIVTSATLDAEKFSKYFFGCPIFTIPGRTFPVEILYTKDPETDYLDASLITVMQIHLSEPPGDILLFLTGQEEIDTACEILFERMKALGPKVPELIILPIYSALPSEVQSRVFEPTPPGARKVVIATNVAETSLTIPGIYYVVDPGFVKQSAYDPKLGMDSLVVMPISQAQARQRSGRAGRTGPGKCYRLYTEAAFRNEMLPNSVPEIQRTNLSSTILQLKAMGINDLLSFDFMDPPPPETMLTALEALYALSALDDEGLLTRLGRKMADFPMDPSQAKMLIASVDLGCSEEILSIVAMLSVQTVFYRPKEKQGQADQKKAKFHQPEGDHLTLLTVYNGWKAANFSNPWCYENFIQARSMRRAQDVRKQLLGIMDRYKHEILSAGRDYNVVRRAICSGFFRNAAKKDPQEGYKTLVEGTPVYIHPSSALFNRNPEWVVYHELVLTTREYCHNVTAIEPKWLVEVAPQFFKVADANKISKRKKQEKIEPLFNKYEKPDEWRLSKARSSARSSQTFG</sequence>
<dbReference type="InterPro" id="IPR002509">
    <property type="entry name" value="NODB_dom"/>
</dbReference>
<feature type="chain" id="PRO_5047202502" description="RNA helicase" evidence="18">
    <location>
        <begin position="20"/>
        <end position="1709"/>
    </location>
</feature>
<comment type="catalytic activity">
    <reaction evidence="16">
        <text>ATP + H2O = ADP + phosphate + H(+)</text>
        <dbReference type="Rhea" id="RHEA:13065"/>
        <dbReference type="ChEBI" id="CHEBI:15377"/>
        <dbReference type="ChEBI" id="CHEBI:15378"/>
        <dbReference type="ChEBI" id="CHEBI:30616"/>
        <dbReference type="ChEBI" id="CHEBI:43474"/>
        <dbReference type="ChEBI" id="CHEBI:456216"/>
        <dbReference type="EC" id="3.6.4.13"/>
    </reaction>
</comment>
<evidence type="ECO:0000259" key="21">
    <source>
        <dbReference type="PROSITE" id="PS51194"/>
    </source>
</evidence>
<dbReference type="Pfam" id="PF01522">
    <property type="entry name" value="Polysacc_deac_1"/>
    <property type="match status" value="1"/>
</dbReference>
<evidence type="ECO:0000256" key="1">
    <source>
        <dbReference type="ARBA" id="ARBA00004123"/>
    </source>
</evidence>
<dbReference type="SMART" id="SM00458">
    <property type="entry name" value="RICIN"/>
    <property type="match status" value="2"/>
</dbReference>
<accession>A0ABQ0M1M5</accession>
<dbReference type="PROSITE" id="PS00690">
    <property type="entry name" value="DEAH_ATP_HELICASE"/>
    <property type="match status" value="1"/>
</dbReference>
<evidence type="ECO:0000256" key="2">
    <source>
        <dbReference type="ARBA" id="ARBA00004609"/>
    </source>
</evidence>
<dbReference type="SMART" id="SM00316">
    <property type="entry name" value="S1"/>
    <property type="match status" value="1"/>
</dbReference>
<dbReference type="PROSITE" id="PS50231">
    <property type="entry name" value="RICIN_B_LECTIN"/>
    <property type="match status" value="2"/>
</dbReference>
<evidence type="ECO:0000256" key="10">
    <source>
        <dbReference type="ARBA" id="ARBA00022840"/>
    </source>
</evidence>
<feature type="region of interest" description="Disordered" evidence="17">
    <location>
        <begin position="970"/>
        <end position="994"/>
    </location>
</feature>
<evidence type="ECO:0000256" key="11">
    <source>
        <dbReference type="ARBA" id="ARBA00023136"/>
    </source>
</evidence>
<dbReference type="Pfam" id="PF07717">
    <property type="entry name" value="OB_NTP_bind"/>
    <property type="match status" value="1"/>
</dbReference>
<dbReference type="Pfam" id="PF00652">
    <property type="entry name" value="Ricin_B_lectin"/>
    <property type="match status" value="3"/>
</dbReference>
<dbReference type="SUPFAM" id="SSF50249">
    <property type="entry name" value="Nucleic acid-binding proteins"/>
    <property type="match status" value="1"/>
</dbReference>
<dbReference type="CDD" id="cd10951">
    <property type="entry name" value="CE4_ClCDA_like"/>
    <property type="match status" value="1"/>
</dbReference>
<keyword evidence="24" id="KW-1185">Reference proteome</keyword>
<dbReference type="SMART" id="SM00487">
    <property type="entry name" value="DEXDc"/>
    <property type="match status" value="1"/>
</dbReference>
<dbReference type="CDD" id="cd00161">
    <property type="entry name" value="beta-trefoil_Ricin-like"/>
    <property type="match status" value="2"/>
</dbReference>
<dbReference type="Gene3D" id="3.40.50.300">
    <property type="entry name" value="P-loop containing nucleotide triphosphate hydrolases"/>
    <property type="match status" value="2"/>
</dbReference>
<evidence type="ECO:0000256" key="5">
    <source>
        <dbReference type="ARBA" id="ARBA00022622"/>
    </source>
</evidence>
<name>A0ABQ0M1M5_MYCCL</name>
<dbReference type="InterPro" id="IPR011330">
    <property type="entry name" value="Glyco_hydro/deAcase_b/a-brl"/>
</dbReference>
<evidence type="ECO:0000256" key="15">
    <source>
        <dbReference type="ARBA" id="ARBA00023316"/>
    </source>
</evidence>
<feature type="signal peptide" evidence="18">
    <location>
        <begin position="1"/>
        <end position="19"/>
    </location>
</feature>
<dbReference type="EC" id="3.6.4.13" evidence="3"/>
<dbReference type="CDD" id="cd17971">
    <property type="entry name" value="DEXHc_DHX8"/>
    <property type="match status" value="1"/>
</dbReference>
<keyword evidence="12" id="KW-0508">mRNA splicing</keyword>
<protein>
    <recommendedName>
        <fullName evidence="3">RNA helicase</fullName>
        <ecNumber evidence="3">3.6.4.13</ecNumber>
    </recommendedName>
</protein>
<dbReference type="InterPro" id="IPR035992">
    <property type="entry name" value="Ricin_B-like_lectins"/>
</dbReference>